<dbReference type="Pfam" id="PF14534">
    <property type="entry name" value="DUF4440"/>
    <property type="match status" value="1"/>
</dbReference>
<gene>
    <name evidence="2" type="ORF">LRS13_06820</name>
</gene>
<protein>
    <submittedName>
        <fullName evidence="2">Nuclear transport factor 2 family protein</fullName>
    </submittedName>
</protein>
<name>A0ABY5PLN5_9ACTN</name>
<evidence type="ECO:0000313" key="2">
    <source>
        <dbReference type="EMBL" id="UUY05227.1"/>
    </source>
</evidence>
<evidence type="ECO:0000259" key="1">
    <source>
        <dbReference type="Pfam" id="PF14534"/>
    </source>
</evidence>
<reference evidence="3" key="1">
    <citation type="submission" date="2021-11" db="EMBL/GenBank/DDBJ databases">
        <title>Cultivation dependent microbiological survey of springs from the worlds oldest radium mine currently devoted to the extraction of radon-saturated water.</title>
        <authorList>
            <person name="Kapinusova G."/>
            <person name="Smrhova T."/>
            <person name="Strejcek M."/>
            <person name="Suman J."/>
            <person name="Jani K."/>
            <person name="Pajer P."/>
            <person name="Uhlik O."/>
        </authorList>
    </citation>
    <scope>NUCLEOTIDE SEQUENCE [LARGE SCALE GENOMIC DNA]</scope>
    <source>
        <strain evidence="3">J379</strain>
    </source>
</reference>
<dbReference type="SUPFAM" id="SSF54427">
    <property type="entry name" value="NTF2-like"/>
    <property type="match status" value="1"/>
</dbReference>
<dbReference type="EMBL" id="CP088295">
    <property type="protein sequence ID" value="UUY05227.1"/>
    <property type="molecule type" value="Genomic_DNA"/>
</dbReference>
<proteinExistence type="predicted"/>
<dbReference type="InterPro" id="IPR032710">
    <property type="entry name" value="NTF2-like_dom_sf"/>
</dbReference>
<sequence length="116" mass="12742">MSGPDEIVELERRLLDPAVRADPVAVAELLTSDFVEVGASGDRWDRASILAALAASPESDAEMREARVATLGDGVVLLTYLAETRGIPRVRSRRASVWVLVEGRWRMRYHQGTPLA</sequence>
<keyword evidence="3" id="KW-1185">Reference proteome</keyword>
<dbReference type="Proteomes" id="UP001058860">
    <property type="component" value="Chromosome"/>
</dbReference>
<dbReference type="Gene3D" id="3.10.450.50">
    <property type="match status" value="1"/>
</dbReference>
<dbReference type="RefSeq" id="WP_353865686.1">
    <property type="nucleotide sequence ID" value="NZ_CP088295.1"/>
</dbReference>
<dbReference type="InterPro" id="IPR027843">
    <property type="entry name" value="DUF4440"/>
</dbReference>
<organism evidence="2 3">
    <name type="scientific">Svornostia abyssi</name>
    <dbReference type="NCBI Taxonomy" id="2898438"/>
    <lineage>
        <taxon>Bacteria</taxon>
        <taxon>Bacillati</taxon>
        <taxon>Actinomycetota</taxon>
        <taxon>Thermoleophilia</taxon>
        <taxon>Solirubrobacterales</taxon>
        <taxon>Baekduiaceae</taxon>
        <taxon>Svornostia</taxon>
    </lineage>
</organism>
<feature type="domain" description="DUF4440" evidence="1">
    <location>
        <begin position="7"/>
        <end position="107"/>
    </location>
</feature>
<accession>A0ABY5PLN5</accession>
<evidence type="ECO:0000313" key="3">
    <source>
        <dbReference type="Proteomes" id="UP001058860"/>
    </source>
</evidence>